<gene>
    <name evidence="1" type="ORF">IXB28_05525</name>
</gene>
<proteinExistence type="predicted"/>
<dbReference type="GO" id="GO:0016787">
    <property type="term" value="F:hydrolase activity"/>
    <property type="evidence" value="ECO:0007669"/>
    <property type="project" value="UniProtKB-KW"/>
</dbReference>
<evidence type="ECO:0000313" key="2">
    <source>
        <dbReference type="Proteomes" id="UP001196661"/>
    </source>
</evidence>
<dbReference type="SUPFAM" id="SSF53955">
    <property type="entry name" value="Lysozyme-like"/>
    <property type="match status" value="1"/>
</dbReference>
<keyword evidence="2" id="KW-1185">Reference proteome</keyword>
<evidence type="ECO:0000313" key="1">
    <source>
        <dbReference type="EMBL" id="MBT9311656.1"/>
    </source>
</evidence>
<organism evidence="1 2">
    <name type="scientific">Leptothoe kymatousa TAU-MAC 1615</name>
    <dbReference type="NCBI Taxonomy" id="2364775"/>
    <lineage>
        <taxon>Bacteria</taxon>
        <taxon>Bacillati</taxon>
        <taxon>Cyanobacteriota</taxon>
        <taxon>Cyanophyceae</taxon>
        <taxon>Nodosilineales</taxon>
        <taxon>Cymatolegaceae</taxon>
        <taxon>Leptothoe</taxon>
        <taxon>Leptothoe kymatousa</taxon>
    </lineage>
</organism>
<dbReference type="EMBL" id="JADOER010000004">
    <property type="protein sequence ID" value="MBT9311656.1"/>
    <property type="molecule type" value="Genomic_DNA"/>
</dbReference>
<keyword evidence="1" id="KW-0378">Hydrolase</keyword>
<protein>
    <submittedName>
        <fullName evidence="1">Glycoside hydrolase family protein</fullName>
    </submittedName>
</protein>
<name>A0ABS5Y217_9CYAN</name>
<accession>A0ABS5Y217</accession>
<dbReference type="InterPro" id="IPR023346">
    <property type="entry name" value="Lysozyme-like_dom_sf"/>
</dbReference>
<reference evidence="1 2" key="1">
    <citation type="journal article" date="2021" name="Mar. Drugs">
        <title>Genome Reduction and Secondary Metabolism of the Marine Sponge-Associated Cyanobacterium Leptothoe.</title>
        <authorList>
            <person name="Konstantinou D."/>
            <person name="Popin R.V."/>
            <person name="Fewer D.P."/>
            <person name="Sivonen K."/>
            <person name="Gkelis S."/>
        </authorList>
    </citation>
    <scope>NUCLEOTIDE SEQUENCE [LARGE SCALE GENOMIC DNA]</scope>
    <source>
        <strain evidence="1 2">TAU-MAC 1615</strain>
    </source>
</reference>
<dbReference type="Gene3D" id="1.10.530.10">
    <property type="match status" value="1"/>
</dbReference>
<comment type="caution">
    <text evidence="1">The sequence shown here is derived from an EMBL/GenBank/DDBJ whole genome shotgun (WGS) entry which is preliminary data.</text>
</comment>
<sequence length="216" mass="24610">MFLGVIGVLFYWRSPQLYWPYTLPRFDFNPSKILGLGSADWVETPLPLEMAGGDPHIRALMRTISASESNMDQPYHLLYGGKTIPSLSHHPDTCVPIETGPNLGDCTTAAGRYQFLTTTWQQMAEQYHPSPPGWFEFWQPYDFSPESQDIVVYRWLLDQDAWGVDIDQQLKTGDVTQVLELLSGTWTSLGYGIEDNSMSQHLPRVYSDMLQEELAQ</sequence>
<dbReference type="Proteomes" id="UP001196661">
    <property type="component" value="Unassembled WGS sequence"/>
</dbReference>